<dbReference type="Pfam" id="PF00078">
    <property type="entry name" value="RVT_1"/>
    <property type="match status" value="1"/>
</dbReference>
<organism evidence="3 4">
    <name type="scientific">Spodoptera exigua</name>
    <name type="common">Beet armyworm</name>
    <name type="synonym">Noctua fulgens</name>
    <dbReference type="NCBI Taxonomy" id="7107"/>
    <lineage>
        <taxon>Eukaryota</taxon>
        <taxon>Metazoa</taxon>
        <taxon>Ecdysozoa</taxon>
        <taxon>Arthropoda</taxon>
        <taxon>Hexapoda</taxon>
        <taxon>Insecta</taxon>
        <taxon>Pterygota</taxon>
        <taxon>Neoptera</taxon>
        <taxon>Endopterygota</taxon>
        <taxon>Lepidoptera</taxon>
        <taxon>Glossata</taxon>
        <taxon>Ditrysia</taxon>
        <taxon>Noctuoidea</taxon>
        <taxon>Noctuidae</taxon>
        <taxon>Amphipyrinae</taxon>
        <taxon>Spodoptera</taxon>
    </lineage>
</organism>
<dbReference type="InterPro" id="IPR043502">
    <property type="entry name" value="DNA/RNA_pol_sf"/>
</dbReference>
<comment type="caution">
    <text evidence="3">The sequence shown here is derived from an EMBL/GenBank/DDBJ whole genome shotgun (WGS) entry which is preliminary data.</text>
</comment>
<evidence type="ECO:0000259" key="2">
    <source>
        <dbReference type="Pfam" id="PF18701"/>
    </source>
</evidence>
<accession>A0A922SL82</accession>
<gene>
    <name evidence="3" type="ORF">HF086_003226</name>
</gene>
<dbReference type="InterPro" id="IPR040676">
    <property type="entry name" value="DUF5641"/>
</dbReference>
<protein>
    <submittedName>
        <fullName evidence="3">Uncharacterized protein</fullName>
    </submittedName>
</protein>
<name>A0A922SL82_SPOEX</name>
<dbReference type="EMBL" id="JACEFF010000249">
    <property type="protein sequence ID" value="KAH9641239.1"/>
    <property type="molecule type" value="Genomic_DNA"/>
</dbReference>
<evidence type="ECO:0000259" key="1">
    <source>
        <dbReference type="Pfam" id="PF00078"/>
    </source>
</evidence>
<feature type="domain" description="Reverse transcriptase" evidence="1">
    <location>
        <begin position="350"/>
        <end position="461"/>
    </location>
</feature>
<sequence>MHMRDVEIPTYTDFVEFIKSQVKILDRSTSSRTASLIIKGVGTSSRPIIGYVEITVTAKNKANSFKITALVIDCITDKLPSHVVDTSAVQHLFELPLADPLWHVPGEVELLLGAKLFPYLLLHNKILSPTAPSAVETVFGYILMGEIPSSLSNKNNIDLNTASYFSTALNIDDSHCFLSLDESLHKFWNIEEIPSKSFMSPADRECEQLYVSTVSRDSSGRYCAALPFCKNPELLGNSYAVAYRRLINLEKTKLRDPALRASYNEIIQEYIDQDYLTETAPSSVDQTIGYYIPHHPVIRNDKQTTKVRIVLDASAKSHNGVSLNDLLHAGPNLQADIFLLLLNFRLFPIAVTADITKMYLQIKVIDNHQKYQKILFRFNNKEPVREFRFNRVAFGLKSSPFLAMRTVRQLSEDEKHRFPRASIVASQELYMDDLANSTPTVEEAKTLSAELIALFKAGGFDLTKWASNSTELLQVIPPSNRSSINFSDGENLKILGLKWIPSEDCFTFTTSDLDKSCTKRSILSTIARLWDVLGLVAPVILFAKLLIKELWKLNTDWDETPPNSIVLLFQKFKEQLPLLSSLKLPRHVAVAMGCVTNIVGFADASLNAYGCVIYLHVTDTNGNTHVNLVCAKSKVAPVKVVSLARLELCAAVLLSNLIKLVYDTYRSRTTINKIFAFSDSTITLSWIHSSPHKWNIFVSNRVAKCQENLDPEHFYHINGKENPSDCLSRGLLPEQLLNHNLWWHGPEWLLRPTTEWPITPFVSSCSEQLPEFNNKSLTLVSTVSETNLIYSLSQKFTSLNKILHIIVYILRFLHIIPSDKPHKIITVHELVTAEIYLIRCIQQFHFFDIYTEIKGKKLRSQFKKLDLFIDEHNIIRIGGRLSNANLPYEAQHPALLPKHDNFTHVLIDYYHRIHCHAGVSLLSSLLRQKYWILSSRGVIRQRVHACNFCFKVSPSHPSPKMADLPACRVQETKAFVHTGVDYAGPIKIGTVVLMHQDDVPPLRWPMGIITEIFPGRDGTTRVAMVKTCSGSFKRPVVKLCPLPSQ</sequence>
<dbReference type="InterPro" id="IPR000477">
    <property type="entry name" value="RT_dom"/>
</dbReference>
<proteinExistence type="predicted"/>
<feature type="domain" description="DUF5641" evidence="2">
    <location>
        <begin position="985"/>
        <end position="1042"/>
    </location>
</feature>
<dbReference type="Gene3D" id="3.10.10.10">
    <property type="entry name" value="HIV Type 1 Reverse Transcriptase, subunit A, domain 1"/>
    <property type="match status" value="1"/>
</dbReference>
<dbReference type="GO" id="GO:0071897">
    <property type="term" value="P:DNA biosynthetic process"/>
    <property type="evidence" value="ECO:0007669"/>
    <property type="project" value="UniProtKB-ARBA"/>
</dbReference>
<dbReference type="InterPro" id="IPR043128">
    <property type="entry name" value="Rev_trsase/Diguanyl_cyclase"/>
</dbReference>
<dbReference type="Pfam" id="PF05380">
    <property type="entry name" value="Peptidase_A17"/>
    <property type="match status" value="1"/>
</dbReference>
<dbReference type="PANTHER" id="PTHR47331:SF1">
    <property type="entry name" value="GAG-LIKE PROTEIN"/>
    <property type="match status" value="1"/>
</dbReference>
<dbReference type="Gene3D" id="3.30.70.270">
    <property type="match status" value="1"/>
</dbReference>
<dbReference type="InterPro" id="IPR008042">
    <property type="entry name" value="Retrotrans_Pao"/>
</dbReference>
<reference evidence="3" key="1">
    <citation type="journal article" date="2021" name="G3 (Bethesda)">
        <title>Genome and transcriptome analysis of the beet armyworm Spodoptera exigua reveals targets for pest control. .</title>
        <authorList>
            <person name="Simon S."/>
            <person name="Breeschoten T."/>
            <person name="Jansen H.J."/>
            <person name="Dirks R.P."/>
            <person name="Schranz M.E."/>
            <person name="Ros V.I.D."/>
        </authorList>
    </citation>
    <scope>NUCLEOTIDE SEQUENCE</scope>
    <source>
        <strain evidence="3">TB_SE_WUR_2020</strain>
    </source>
</reference>
<evidence type="ECO:0000313" key="3">
    <source>
        <dbReference type="EMBL" id="KAH9641239.1"/>
    </source>
</evidence>
<dbReference type="SUPFAM" id="SSF56672">
    <property type="entry name" value="DNA/RNA polymerases"/>
    <property type="match status" value="1"/>
</dbReference>
<dbReference type="Proteomes" id="UP000814243">
    <property type="component" value="Unassembled WGS sequence"/>
</dbReference>
<dbReference type="AlphaFoldDB" id="A0A922SL82"/>
<evidence type="ECO:0000313" key="4">
    <source>
        <dbReference type="Proteomes" id="UP000814243"/>
    </source>
</evidence>
<dbReference type="Pfam" id="PF18701">
    <property type="entry name" value="DUF5641"/>
    <property type="match status" value="1"/>
</dbReference>
<dbReference type="PANTHER" id="PTHR47331">
    <property type="entry name" value="PHD-TYPE DOMAIN-CONTAINING PROTEIN"/>
    <property type="match status" value="1"/>
</dbReference>